<dbReference type="KEGG" id="dci:103514042"/>
<evidence type="ECO:0000313" key="3">
    <source>
        <dbReference type="Proteomes" id="UP000079169"/>
    </source>
</evidence>
<evidence type="ECO:0000256" key="2">
    <source>
        <dbReference type="SAM" id="MobiDB-lite"/>
    </source>
</evidence>
<dbReference type="AlphaFoldDB" id="A0A3Q0J848"/>
<evidence type="ECO:0000313" key="4">
    <source>
        <dbReference type="RefSeq" id="XP_026682890.1"/>
    </source>
</evidence>
<protein>
    <submittedName>
        <fullName evidence="4">Uncharacterized protein LOC103514042</fullName>
    </submittedName>
</protein>
<proteinExistence type="predicted"/>
<feature type="coiled-coil region" evidence="1">
    <location>
        <begin position="21"/>
        <end position="64"/>
    </location>
</feature>
<keyword evidence="1" id="KW-0175">Coiled coil</keyword>
<feature type="region of interest" description="Disordered" evidence="2">
    <location>
        <begin position="86"/>
        <end position="160"/>
    </location>
</feature>
<organism evidence="3 4">
    <name type="scientific">Diaphorina citri</name>
    <name type="common">Asian citrus psyllid</name>
    <dbReference type="NCBI Taxonomy" id="121845"/>
    <lineage>
        <taxon>Eukaryota</taxon>
        <taxon>Metazoa</taxon>
        <taxon>Ecdysozoa</taxon>
        <taxon>Arthropoda</taxon>
        <taxon>Hexapoda</taxon>
        <taxon>Insecta</taxon>
        <taxon>Pterygota</taxon>
        <taxon>Neoptera</taxon>
        <taxon>Paraneoptera</taxon>
        <taxon>Hemiptera</taxon>
        <taxon>Sternorrhyncha</taxon>
        <taxon>Psylloidea</taxon>
        <taxon>Psyllidae</taxon>
        <taxon>Diaphorininae</taxon>
        <taxon>Diaphorina</taxon>
    </lineage>
</organism>
<evidence type="ECO:0000256" key="1">
    <source>
        <dbReference type="SAM" id="Coils"/>
    </source>
</evidence>
<name>A0A3Q0J848_DIACI</name>
<sequence>MYVYDTGHVIIDNVQFMLGLSDSALDRLQKLELERKQQELNAVIHELNKKKKEALLMAAAAQKQSSYVYQNENLCIVNKHKKPTVIAANAPSGESKPTPTSQAAKPKPVDIPQSSAPAVAPQHNPSGPPSSNATPGNPVPVQEYTAPPGQVPTVISHVPT</sequence>
<dbReference type="PaxDb" id="121845-A0A3Q0J848"/>
<reference evidence="4" key="1">
    <citation type="submission" date="2025-08" db="UniProtKB">
        <authorList>
            <consortium name="RefSeq"/>
        </authorList>
    </citation>
    <scope>IDENTIFICATION</scope>
</reference>
<accession>A0A3Q0J848</accession>
<dbReference type="GeneID" id="103514042"/>
<keyword evidence="3" id="KW-1185">Reference proteome</keyword>
<dbReference type="Proteomes" id="UP000079169">
    <property type="component" value="Unplaced"/>
</dbReference>
<dbReference type="RefSeq" id="XP_026682890.1">
    <property type="nucleotide sequence ID" value="XM_026827089.1"/>
</dbReference>
<gene>
    <name evidence="4" type="primary">LOC103514042</name>
</gene>
<feature type="compositionally biased region" description="Polar residues" evidence="2">
    <location>
        <begin position="123"/>
        <end position="135"/>
    </location>
</feature>
<feature type="non-terminal residue" evidence="4">
    <location>
        <position position="160"/>
    </location>
</feature>